<evidence type="ECO:0000256" key="6">
    <source>
        <dbReference type="SAM" id="MobiDB-lite"/>
    </source>
</evidence>
<dbReference type="InterPro" id="IPR018039">
    <property type="entry name" value="IF_conserved"/>
</dbReference>
<feature type="coiled-coil region" evidence="5">
    <location>
        <begin position="73"/>
        <end position="273"/>
    </location>
</feature>
<dbReference type="PROSITE" id="PS51841">
    <property type="entry name" value="LTD"/>
    <property type="match status" value="1"/>
</dbReference>
<dbReference type="GO" id="GO:0005200">
    <property type="term" value="F:structural constituent of cytoskeleton"/>
    <property type="evidence" value="ECO:0007669"/>
    <property type="project" value="TreeGrafter"/>
</dbReference>
<dbReference type="GO" id="GO:0005652">
    <property type="term" value="C:nuclear lamina"/>
    <property type="evidence" value="ECO:0007669"/>
    <property type="project" value="TreeGrafter"/>
</dbReference>
<reference evidence="9" key="1">
    <citation type="journal article" date="1995" name="FEBS Lett.">
        <title>The sequence of a cytoplasmic intermediate filament (IF) protein from the annelid Lumbricus terrestris emphasizes a distinctive feature of protostomic IF proteins.</title>
        <authorList>
            <person name="Bovenschulte M."/>
            <person name="Riemer D."/>
            <person name="Weber K."/>
        </authorList>
    </citation>
    <scope>NUCLEOTIDE SEQUENCE</scope>
    <source>
        <tissue evidence="9">Musculature and epidermis</tissue>
    </source>
</reference>
<dbReference type="EMBL" id="X83734">
    <property type="protein sequence ID" value="CAA58705.1"/>
    <property type="molecule type" value="mRNA"/>
</dbReference>
<dbReference type="SUPFAM" id="SSF74853">
    <property type="entry name" value="Lamin A/C globular tail domain"/>
    <property type="match status" value="1"/>
</dbReference>
<dbReference type="PANTHER" id="PTHR45721">
    <property type="entry name" value="LAMIN DM0-RELATED"/>
    <property type="match status" value="1"/>
</dbReference>
<sequence length="596" mass="68801">MASKTSTEKTITVTEEVSRYRPTIQGRNIIIQRRSQDSGPSSSSYSKRESISRYGMHPAMSPNAYVTMSNTGVTAVKESREQEKKDMQDLNERLANYIEKVRFLEAQNRKLADELLKLKAKWGKETSQIKAMYQAELDEARRLLDDAVKEKSRMEIRLASNEEMMDELRQRLEDALKDAADAKEKFGHQNQQLSDLEGEVGLLRRRLASLESERDKEKGLIKKLQDALNATSMDLDNETLLHIDAENRRQTLEEELEFLKALHEQELKELQALAYRDSTAENREYWKTEMGQALREIQEAYDDKMDVMRGELETYYNLKLQEFRTGATRNNMESVHFKEESKRLRDQMQAMRDKLNDAENKLCAVSRELDQLRREKEERERELEHRNGELSDQVIKLQAEMEAMLRELQMIIDAKLGLELEIITYRRLLEGEESRTGLRQITDNLLNSESNEYTIRQTESTSGDNSMRVSQIMKGEMSVKTTYQKSAKGPVAIYECSQDGKTVALENTGRKDELKGNWSLTRNIDGKDVATYKFSDSFVLRPGQKIKGWAKGTRPFTGASGDIESDQNWESSHIITKLVNPLGEDRATHIQQTKYA</sequence>
<accession>Q25421</accession>
<keyword evidence="1 3" id="KW-0403">Intermediate filament</keyword>
<dbReference type="InterPro" id="IPR036415">
    <property type="entry name" value="Lamin_tail_dom_sf"/>
</dbReference>
<feature type="domain" description="IF rod" evidence="8">
    <location>
        <begin position="83"/>
        <end position="436"/>
    </location>
</feature>
<dbReference type="GO" id="GO:0031507">
    <property type="term" value="P:heterochromatin formation"/>
    <property type="evidence" value="ECO:0007669"/>
    <property type="project" value="TreeGrafter"/>
</dbReference>
<dbReference type="Gene3D" id="1.20.5.170">
    <property type="match status" value="1"/>
</dbReference>
<evidence type="ECO:0000256" key="4">
    <source>
        <dbReference type="RuleBase" id="RU000685"/>
    </source>
</evidence>
<dbReference type="InterPro" id="IPR001322">
    <property type="entry name" value="Lamin_tail_dom"/>
</dbReference>
<feature type="domain" description="LTD" evidence="7">
    <location>
        <begin position="479"/>
        <end position="593"/>
    </location>
</feature>
<dbReference type="GO" id="GO:0006998">
    <property type="term" value="P:nuclear envelope organization"/>
    <property type="evidence" value="ECO:0007669"/>
    <property type="project" value="TreeGrafter"/>
</dbReference>
<dbReference type="Pfam" id="PF00932">
    <property type="entry name" value="LTD"/>
    <property type="match status" value="1"/>
</dbReference>
<protein>
    <submittedName>
        <fullName evidence="9">Intermediate filament protein</fullName>
    </submittedName>
</protein>
<name>Q25421_LUMTE</name>
<evidence type="ECO:0000259" key="7">
    <source>
        <dbReference type="PROSITE" id="PS51841"/>
    </source>
</evidence>
<dbReference type="GO" id="GO:0051664">
    <property type="term" value="P:nuclear pore localization"/>
    <property type="evidence" value="ECO:0007669"/>
    <property type="project" value="TreeGrafter"/>
</dbReference>
<dbReference type="Pfam" id="PF00038">
    <property type="entry name" value="Filament"/>
    <property type="match status" value="1"/>
</dbReference>
<organism evidence="9">
    <name type="scientific">Lumbricus terrestris</name>
    <name type="common">Common earthworm</name>
    <dbReference type="NCBI Taxonomy" id="6398"/>
    <lineage>
        <taxon>Eukaryota</taxon>
        <taxon>Metazoa</taxon>
        <taxon>Spiralia</taxon>
        <taxon>Lophotrochozoa</taxon>
        <taxon>Annelida</taxon>
        <taxon>Clitellata</taxon>
        <taxon>Oligochaeta</taxon>
        <taxon>Crassiclitellata</taxon>
        <taxon>Lumbricina</taxon>
        <taxon>Lumbricidae</taxon>
        <taxon>Lumbricinae</taxon>
        <taxon>Lumbricus</taxon>
    </lineage>
</organism>
<evidence type="ECO:0000256" key="1">
    <source>
        <dbReference type="ARBA" id="ARBA00022754"/>
    </source>
</evidence>
<dbReference type="Gene3D" id="2.60.40.1260">
    <property type="entry name" value="Lamin Tail domain"/>
    <property type="match status" value="1"/>
</dbReference>
<evidence type="ECO:0000256" key="5">
    <source>
        <dbReference type="SAM" id="Coils"/>
    </source>
</evidence>
<feature type="coiled-coil region" evidence="5">
    <location>
        <begin position="338"/>
        <end position="407"/>
    </location>
</feature>
<dbReference type="SUPFAM" id="SSF64593">
    <property type="entry name" value="Intermediate filament protein, coiled coil region"/>
    <property type="match status" value="2"/>
</dbReference>
<evidence type="ECO:0000256" key="3">
    <source>
        <dbReference type="PIRNR" id="PIRNR005546"/>
    </source>
</evidence>
<proteinExistence type="evidence at transcript level"/>
<dbReference type="GO" id="GO:0005882">
    <property type="term" value="C:intermediate filament"/>
    <property type="evidence" value="ECO:0007669"/>
    <property type="project" value="UniProtKB-UniRule"/>
</dbReference>
<dbReference type="AlphaFoldDB" id="Q25421"/>
<dbReference type="PROSITE" id="PS51842">
    <property type="entry name" value="IF_ROD_2"/>
    <property type="match status" value="1"/>
</dbReference>
<dbReference type="PROSITE" id="PS00226">
    <property type="entry name" value="IF_ROD_1"/>
    <property type="match status" value="1"/>
</dbReference>
<dbReference type="SMART" id="SM01391">
    <property type="entry name" value="Filament"/>
    <property type="match status" value="1"/>
</dbReference>
<dbReference type="GO" id="GO:0007097">
    <property type="term" value="P:nuclear migration"/>
    <property type="evidence" value="ECO:0007669"/>
    <property type="project" value="TreeGrafter"/>
</dbReference>
<dbReference type="PIRSF" id="PIRSF005546">
    <property type="entry name" value="Intermed_filamnt_Ifb-2"/>
    <property type="match status" value="1"/>
</dbReference>
<dbReference type="Gene3D" id="1.20.5.1160">
    <property type="entry name" value="Vasodilator-stimulated phosphoprotein"/>
    <property type="match status" value="1"/>
</dbReference>
<keyword evidence="2 3" id="KW-0175">Coiled coil</keyword>
<dbReference type="InterPro" id="IPR016451">
    <property type="entry name" value="Intermed_filament_ifa/ifb"/>
</dbReference>
<evidence type="ECO:0000256" key="2">
    <source>
        <dbReference type="ARBA" id="ARBA00023054"/>
    </source>
</evidence>
<comment type="similarity">
    <text evidence="3 4">Belongs to the intermediate filament family.</text>
</comment>
<feature type="region of interest" description="Disordered" evidence="6">
    <location>
        <begin position="31"/>
        <end position="51"/>
    </location>
</feature>
<dbReference type="PIR" id="S69003">
    <property type="entry name" value="S51157"/>
</dbReference>
<evidence type="ECO:0000313" key="9">
    <source>
        <dbReference type="EMBL" id="CAA58705.1"/>
    </source>
</evidence>
<evidence type="ECO:0000259" key="8">
    <source>
        <dbReference type="PROSITE" id="PS51842"/>
    </source>
</evidence>
<dbReference type="GO" id="GO:0090435">
    <property type="term" value="P:protein localization to nuclear envelope"/>
    <property type="evidence" value="ECO:0007669"/>
    <property type="project" value="TreeGrafter"/>
</dbReference>
<dbReference type="PANTHER" id="PTHR45721:SF12">
    <property type="entry name" value="INTERMEDIATE FILAMENT PROTEIN IFA-1"/>
    <property type="match status" value="1"/>
</dbReference>
<dbReference type="InterPro" id="IPR039008">
    <property type="entry name" value="IF_rod_dom"/>
</dbReference>